<feature type="transmembrane region" description="Helical" evidence="7">
    <location>
        <begin position="404"/>
        <end position="424"/>
    </location>
</feature>
<feature type="transmembrane region" description="Helical" evidence="7">
    <location>
        <begin position="173"/>
        <end position="195"/>
    </location>
</feature>
<comment type="subcellular location">
    <subcellularLocation>
        <location evidence="1">Membrane</location>
        <topology evidence="1">Multi-pass membrane protein</topology>
    </subcellularLocation>
</comment>
<feature type="transmembrane region" description="Helical" evidence="7">
    <location>
        <begin position="348"/>
        <end position="367"/>
    </location>
</feature>
<accession>A0AA35LQD5</accession>
<dbReference type="Proteomes" id="UP001160390">
    <property type="component" value="Unassembled WGS sequence"/>
</dbReference>
<keyword evidence="2" id="KW-0813">Transport</keyword>
<dbReference type="PANTHER" id="PTHR43791:SF43">
    <property type="entry name" value="MAJOR FACILITATOR SUPERFAMILY (MFS) PROFILE DOMAIN-CONTAINING PROTEIN"/>
    <property type="match status" value="1"/>
</dbReference>
<evidence type="ECO:0000256" key="4">
    <source>
        <dbReference type="ARBA" id="ARBA00022989"/>
    </source>
</evidence>
<evidence type="ECO:0000313" key="9">
    <source>
        <dbReference type="EMBL" id="CAI6025853.1"/>
    </source>
</evidence>
<evidence type="ECO:0000256" key="2">
    <source>
        <dbReference type="ARBA" id="ARBA00022448"/>
    </source>
</evidence>
<keyword evidence="5 7" id="KW-0472">Membrane</keyword>
<dbReference type="Pfam" id="PF07690">
    <property type="entry name" value="MFS_1"/>
    <property type="match status" value="1"/>
</dbReference>
<proteinExistence type="predicted"/>
<protein>
    <recommendedName>
        <fullName evidence="8">Major facilitator superfamily (MFS) profile domain-containing protein</fullName>
    </recommendedName>
</protein>
<dbReference type="GO" id="GO:0022857">
    <property type="term" value="F:transmembrane transporter activity"/>
    <property type="evidence" value="ECO:0007669"/>
    <property type="project" value="InterPro"/>
</dbReference>
<evidence type="ECO:0000256" key="6">
    <source>
        <dbReference type="SAM" id="MobiDB-lite"/>
    </source>
</evidence>
<feature type="transmembrane region" description="Helical" evidence="7">
    <location>
        <begin position="469"/>
        <end position="490"/>
    </location>
</feature>
<dbReference type="SUPFAM" id="SSF103473">
    <property type="entry name" value="MFS general substrate transporter"/>
    <property type="match status" value="1"/>
</dbReference>
<feature type="domain" description="Major facilitator superfamily (MFS) profile" evidence="8">
    <location>
        <begin position="80"/>
        <end position="494"/>
    </location>
</feature>
<evidence type="ECO:0000256" key="1">
    <source>
        <dbReference type="ARBA" id="ARBA00004141"/>
    </source>
</evidence>
<dbReference type="AlphaFoldDB" id="A0AA35LQD5"/>
<evidence type="ECO:0000256" key="7">
    <source>
        <dbReference type="SAM" id="Phobius"/>
    </source>
</evidence>
<reference evidence="9" key="1">
    <citation type="submission" date="2023-01" db="EMBL/GenBank/DDBJ databases">
        <authorList>
            <person name="Piombo E."/>
        </authorList>
    </citation>
    <scope>NUCLEOTIDE SEQUENCE</scope>
</reference>
<keyword evidence="3 7" id="KW-0812">Transmembrane</keyword>
<feature type="transmembrane region" description="Helical" evidence="7">
    <location>
        <begin position="436"/>
        <end position="457"/>
    </location>
</feature>
<gene>
    <name evidence="9" type="ORF">CCHLO57077_00014011</name>
</gene>
<dbReference type="InterPro" id="IPR020846">
    <property type="entry name" value="MFS_dom"/>
</dbReference>
<evidence type="ECO:0000313" key="10">
    <source>
        <dbReference type="Proteomes" id="UP001160390"/>
    </source>
</evidence>
<organism evidence="9 10">
    <name type="scientific">Clonostachys chloroleuca</name>
    <dbReference type="NCBI Taxonomy" id="1926264"/>
    <lineage>
        <taxon>Eukaryota</taxon>
        <taxon>Fungi</taxon>
        <taxon>Dikarya</taxon>
        <taxon>Ascomycota</taxon>
        <taxon>Pezizomycotina</taxon>
        <taxon>Sordariomycetes</taxon>
        <taxon>Hypocreomycetidae</taxon>
        <taxon>Hypocreales</taxon>
        <taxon>Bionectriaceae</taxon>
        <taxon>Clonostachys</taxon>
    </lineage>
</organism>
<dbReference type="Gene3D" id="1.20.1250.20">
    <property type="entry name" value="MFS general substrate transporter like domains"/>
    <property type="match status" value="2"/>
</dbReference>
<feature type="region of interest" description="Disordered" evidence="6">
    <location>
        <begin position="496"/>
        <end position="521"/>
    </location>
</feature>
<keyword evidence="4 7" id="KW-1133">Transmembrane helix</keyword>
<feature type="transmembrane region" description="Helical" evidence="7">
    <location>
        <begin position="241"/>
        <end position="261"/>
    </location>
</feature>
<feature type="transmembrane region" description="Helical" evidence="7">
    <location>
        <begin position="312"/>
        <end position="336"/>
    </location>
</feature>
<evidence type="ECO:0000256" key="5">
    <source>
        <dbReference type="ARBA" id="ARBA00023136"/>
    </source>
</evidence>
<feature type="transmembrane region" description="Helical" evidence="7">
    <location>
        <begin position="147"/>
        <end position="167"/>
    </location>
</feature>
<dbReference type="PANTHER" id="PTHR43791">
    <property type="entry name" value="PERMEASE-RELATED"/>
    <property type="match status" value="1"/>
</dbReference>
<comment type="caution">
    <text evidence="9">The sequence shown here is derived from an EMBL/GenBank/DDBJ whole genome shotgun (WGS) entry which is preliminary data.</text>
</comment>
<dbReference type="PROSITE" id="PS50850">
    <property type="entry name" value="MFS"/>
    <property type="match status" value="1"/>
</dbReference>
<dbReference type="InterPro" id="IPR036259">
    <property type="entry name" value="MFS_trans_sf"/>
</dbReference>
<name>A0AA35LQD5_9HYPO</name>
<dbReference type="FunFam" id="1.20.1250.20:FF:001719">
    <property type="entry name" value="Uncharacterized protein"/>
    <property type="match status" value="1"/>
</dbReference>
<feature type="transmembrane region" description="Helical" evidence="7">
    <location>
        <begin position="207"/>
        <end position="229"/>
    </location>
</feature>
<evidence type="ECO:0000256" key="3">
    <source>
        <dbReference type="ARBA" id="ARBA00022692"/>
    </source>
</evidence>
<dbReference type="InterPro" id="IPR011701">
    <property type="entry name" value="MFS"/>
</dbReference>
<sequence>MAETTSSKVHPAPEQSRSSLSEHGHDTAKSSAIAVSTTVPEVEPDVKSSSKWRRFASFFWDSIDGDPEYRSYVRRLDMIFFPTVLLGYFIKYLDQTNYSNAFVSGMQEDLQLYGNERNWLNTWFSLGIMVGAVPAQMTSLSVVRPSILIPVCEVIWSALAIGMGFTHSIKVMYALRFLTGLAEACAFPGYIAMLGSWYGPKELTKRLAILLEVESIASMFSGYLQAGLYTSMNGRSGLAGWRWLFIMDGIISLPIAFWGFFGLPDHPHNTKAFYWTKRHIQYGLERIEKFGQTRQIKLNWSEIKRIYLGWEIWMFVIPYTMVAACHTSTSYFNLWLKHEGYSVVETNYLPTGGNALAIVVTVAWGMIADRTKQYFWLILVLQVLMILANILLSVWDIPKSALMFSYYISYAGSAATPVLISWAYGLNAGDNNRRQLLVATANVVSYAWVLWVPLVLFPTYDAPKYKYGYQILILFGGIAIISIILMRYLYARKERKEGKIASSRSTEVAPPQPSLTKESDP</sequence>
<keyword evidence="10" id="KW-1185">Reference proteome</keyword>
<dbReference type="GO" id="GO:0016020">
    <property type="term" value="C:membrane"/>
    <property type="evidence" value="ECO:0007669"/>
    <property type="project" value="UniProtKB-SubCell"/>
</dbReference>
<dbReference type="EMBL" id="CABFNP030000464">
    <property type="protein sequence ID" value="CAI6025853.1"/>
    <property type="molecule type" value="Genomic_DNA"/>
</dbReference>
<evidence type="ECO:0000259" key="8">
    <source>
        <dbReference type="PROSITE" id="PS50850"/>
    </source>
</evidence>
<feature type="region of interest" description="Disordered" evidence="6">
    <location>
        <begin position="1"/>
        <end position="34"/>
    </location>
</feature>
<feature type="transmembrane region" description="Helical" evidence="7">
    <location>
        <begin position="374"/>
        <end position="392"/>
    </location>
</feature>